<sequence>MNEEYIRNAVNHRLIPLPVDMDDIHAEYMERPLEVDHMSMSNLKKTLDALALKHGFVVKQMYRTTSNAKWACRPKLKAAQQEEERTDTACTFSVNANVRKAGGVYITSMNLNHNHALLTDVDDAVDLSSIDAQVQELDTTRGDAVPRSKRSHDSASPDDARGGGNSSSSSSWTRNIVRHRASSSGFWGDARWYDLQLTRRLPLVPRMLDEMIFVLPPVGPSHRVADLCAGSGACSEKVLAAYPDVELVLFDNAKDRLDMAVQRLRASSRSVSFVVADLNKLSILRKAPFDVIVASLAVHVLVERPPHYEAPSSAGPQRDNEADHKRIFQLMFNSLRPNGHVILGDHVGQAALFAQLKWMEEVGFVDVDCAWRQDDFFVIGGRRPSCPSSISDGQLLL</sequence>
<evidence type="ECO:0000313" key="3">
    <source>
        <dbReference type="EMBL" id="RHY09056.1"/>
    </source>
</evidence>
<dbReference type="Proteomes" id="UP000265427">
    <property type="component" value="Unassembled WGS sequence"/>
</dbReference>
<feature type="compositionally biased region" description="Basic and acidic residues" evidence="1">
    <location>
        <begin position="138"/>
        <end position="161"/>
    </location>
</feature>
<proteinExistence type="predicted"/>
<dbReference type="InterPro" id="IPR025714">
    <property type="entry name" value="Methyltranfer_dom"/>
</dbReference>
<dbReference type="Pfam" id="PF13847">
    <property type="entry name" value="Methyltransf_31"/>
    <property type="match status" value="1"/>
</dbReference>
<dbReference type="EMBL" id="QUSZ01005591">
    <property type="protein sequence ID" value="RHY09056.1"/>
    <property type="molecule type" value="Genomic_DNA"/>
</dbReference>
<dbReference type="SUPFAM" id="SSF53335">
    <property type="entry name" value="S-adenosyl-L-methionine-dependent methyltransferases"/>
    <property type="match status" value="1"/>
</dbReference>
<dbReference type="Gene3D" id="3.40.50.150">
    <property type="entry name" value="Vaccinia Virus protein VP39"/>
    <property type="match status" value="1"/>
</dbReference>
<evidence type="ECO:0000256" key="1">
    <source>
        <dbReference type="SAM" id="MobiDB-lite"/>
    </source>
</evidence>
<name>A0A397APS5_APHAT</name>
<gene>
    <name evidence="3" type="ORF">DYB36_002225</name>
</gene>
<feature type="region of interest" description="Disordered" evidence="1">
    <location>
        <begin position="137"/>
        <end position="171"/>
    </location>
</feature>
<dbReference type="VEuPathDB" id="FungiDB:H257_01173"/>
<dbReference type="CDD" id="cd02440">
    <property type="entry name" value="AdoMet_MTases"/>
    <property type="match status" value="1"/>
</dbReference>
<evidence type="ECO:0000259" key="2">
    <source>
        <dbReference type="Pfam" id="PF13847"/>
    </source>
</evidence>
<accession>A0A397APS5</accession>
<protein>
    <recommendedName>
        <fullName evidence="2">Methyltransferase domain-containing protein</fullName>
    </recommendedName>
</protein>
<dbReference type="AlphaFoldDB" id="A0A397APS5"/>
<organism evidence="3 4">
    <name type="scientific">Aphanomyces astaci</name>
    <name type="common">Crayfish plague agent</name>
    <dbReference type="NCBI Taxonomy" id="112090"/>
    <lineage>
        <taxon>Eukaryota</taxon>
        <taxon>Sar</taxon>
        <taxon>Stramenopiles</taxon>
        <taxon>Oomycota</taxon>
        <taxon>Saprolegniomycetes</taxon>
        <taxon>Saprolegniales</taxon>
        <taxon>Verrucalvaceae</taxon>
        <taxon>Aphanomyces</taxon>
    </lineage>
</organism>
<feature type="domain" description="Methyltransferase" evidence="2">
    <location>
        <begin position="223"/>
        <end position="357"/>
    </location>
</feature>
<reference evidence="3 4" key="1">
    <citation type="submission" date="2018-08" db="EMBL/GenBank/DDBJ databases">
        <title>Aphanomyces genome sequencing and annotation.</title>
        <authorList>
            <person name="Minardi D."/>
            <person name="Oidtmann B."/>
            <person name="Van Der Giezen M."/>
            <person name="Studholme D.J."/>
        </authorList>
    </citation>
    <scope>NUCLEOTIDE SEQUENCE [LARGE SCALE GENOMIC DNA]</scope>
    <source>
        <strain evidence="3 4">Kv</strain>
    </source>
</reference>
<comment type="caution">
    <text evidence="3">The sequence shown here is derived from an EMBL/GenBank/DDBJ whole genome shotgun (WGS) entry which is preliminary data.</text>
</comment>
<dbReference type="InterPro" id="IPR029063">
    <property type="entry name" value="SAM-dependent_MTases_sf"/>
</dbReference>
<evidence type="ECO:0000313" key="4">
    <source>
        <dbReference type="Proteomes" id="UP000265427"/>
    </source>
</evidence>